<sequence>MPSYVITGASRGLGWEFLRQISSDSNNTVIGLVRRKRATEEKVKEELPGRTNIHIVEADITVYAALTSAAAEVATITGGELDYLIANAGVVSHFDAYDPIGVLGQQPEVLEEDLTKCFKVNVVSNIHLFNLFTPLILKGGAKKVIAISSGQAALDVIPKLGIEVAALYSISKAGLNTAVAKFSAQYAKEGVLFMSICPGMVETGHFVDATEEQMQGLGAMLGAFVEYAPNFKGPVPPEAAVKDVISVMEKASVKTGDGGSFVSHYGNQQWL</sequence>
<dbReference type="PRINTS" id="PR00081">
    <property type="entry name" value="GDHRDH"/>
</dbReference>
<dbReference type="SUPFAM" id="SSF51735">
    <property type="entry name" value="NAD(P)-binding Rossmann-fold domains"/>
    <property type="match status" value="1"/>
</dbReference>
<protein>
    <recommendedName>
        <fullName evidence="3">Short chain dehydrogenase (AtsC)</fullName>
    </recommendedName>
</protein>
<dbReference type="Pfam" id="PF00106">
    <property type="entry name" value="adh_short"/>
    <property type="match status" value="1"/>
</dbReference>
<evidence type="ECO:0008006" key="3">
    <source>
        <dbReference type="Google" id="ProtNLM"/>
    </source>
</evidence>
<evidence type="ECO:0000313" key="2">
    <source>
        <dbReference type="Proteomes" id="UP000042958"/>
    </source>
</evidence>
<keyword evidence="2" id="KW-1185">Reference proteome</keyword>
<dbReference type="OrthoDB" id="7289984at2759"/>
<dbReference type="PANTHER" id="PTHR45458:SF3">
    <property type="entry name" value="CHAIN DEHYDROGENASE (ATSC), PUTATIVE-RELATED"/>
    <property type="match status" value="1"/>
</dbReference>
<dbReference type="PANTHER" id="PTHR45458">
    <property type="entry name" value="SHORT-CHAIN DEHYDROGENASE/REDUCTASE SDR"/>
    <property type="match status" value="1"/>
</dbReference>
<dbReference type="InterPro" id="IPR036291">
    <property type="entry name" value="NAD(P)-bd_dom_sf"/>
</dbReference>
<organism evidence="1 2">
    <name type="scientific">Penicillium brasilianum</name>
    <dbReference type="NCBI Taxonomy" id="104259"/>
    <lineage>
        <taxon>Eukaryota</taxon>
        <taxon>Fungi</taxon>
        <taxon>Dikarya</taxon>
        <taxon>Ascomycota</taxon>
        <taxon>Pezizomycotina</taxon>
        <taxon>Eurotiomycetes</taxon>
        <taxon>Eurotiomycetidae</taxon>
        <taxon>Eurotiales</taxon>
        <taxon>Aspergillaceae</taxon>
        <taxon>Penicillium</taxon>
    </lineage>
</organism>
<dbReference type="InterPro" id="IPR052184">
    <property type="entry name" value="SDR_enzymes"/>
</dbReference>
<dbReference type="AlphaFoldDB" id="A0A0F7TI16"/>
<dbReference type="GO" id="GO:0016616">
    <property type="term" value="F:oxidoreductase activity, acting on the CH-OH group of donors, NAD or NADP as acceptor"/>
    <property type="evidence" value="ECO:0007669"/>
    <property type="project" value="TreeGrafter"/>
</dbReference>
<name>A0A0F7TI16_PENBI</name>
<dbReference type="EMBL" id="CDHK01000002">
    <property type="protein sequence ID" value="CEJ56418.1"/>
    <property type="molecule type" value="Genomic_DNA"/>
</dbReference>
<evidence type="ECO:0000313" key="1">
    <source>
        <dbReference type="EMBL" id="CEJ56418.1"/>
    </source>
</evidence>
<dbReference type="InterPro" id="IPR002347">
    <property type="entry name" value="SDR_fam"/>
</dbReference>
<dbReference type="Gene3D" id="3.40.50.720">
    <property type="entry name" value="NAD(P)-binding Rossmann-like Domain"/>
    <property type="match status" value="1"/>
</dbReference>
<dbReference type="Proteomes" id="UP000042958">
    <property type="component" value="Unassembled WGS sequence"/>
</dbReference>
<proteinExistence type="predicted"/>
<accession>A0A0F7TI16</accession>
<reference evidence="2" key="1">
    <citation type="journal article" date="2015" name="Genome Announc.">
        <title>Draft genome sequence of the fungus Penicillium brasilianum MG11.</title>
        <authorList>
            <person name="Horn F."/>
            <person name="Linde J."/>
            <person name="Mattern D.J."/>
            <person name="Walther G."/>
            <person name="Guthke R."/>
            <person name="Brakhage A.A."/>
            <person name="Valiante V."/>
        </authorList>
    </citation>
    <scope>NUCLEOTIDE SEQUENCE [LARGE SCALE GENOMIC DNA]</scope>
    <source>
        <strain evidence="2">MG11</strain>
    </source>
</reference>
<gene>
    <name evidence="1" type="ORF">PMG11_02626</name>
</gene>